<dbReference type="AlphaFoldDB" id="A0A0D7BG88"/>
<evidence type="ECO:0000256" key="1">
    <source>
        <dbReference type="SAM" id="MobiDB-lite"/>
    </source>
</evidence>
<dbReference type="GO" id="GO:0016593">
    <property type="term" value="C:Cdc73/Paf1 complex"/>
    <property type="evidence" value="ECO:0007669"/>
    <property type="project" value="InterPro"/>
</dbReference>
<keyword evidence="3" id="KW-1185">Reference proteome</keyword>
<feature type="region of interest" description="Disordered" evidence="1">
    <location>
        <begin position="1"/>
        <end position="58"/>
    </location>
</feature>
<protein>
    <submittedName>
        <fullName evidence="2">Leo1-like protein</fullName>
    </submittedName>
</protein>
<feature type="region of interest" description="Disordered" evidence="1">
    <location>
        <begin position="263"/>
        <end position="419"/>
    </location>
</feature>
<gene>
    <name evidence="2" type="ORF">CYLTODRAFT_420909</name>
</gene>
<feature type="compositionally biased region" description="Basic and acidic residues" evidence="1">
    <location>
        <begin position="29"/>
        <end position="55"/>
    </location>
</feature>
<feature type="compositionally biased region" description="Basic and acidic residues" evidence="1">
    <location>
        <begin position="348"/>
        <end position="369"/>
    </location>
</feature>
<dbReference type="InterPro" id="IPR007149">
    <property type="entry name" value="Leo1"/>
</dbReference>
<dbReference type="Proteomes" id="UP000054007">
    <property type="component" value="Unassembled WGS sequence"/>
</dbReference>
<evidence type="ECO:0000313" key="3">
    <source>
        <dbReference type="Proteomes" id="UP000054007"/>
    </source>
</evidence>
<feature type="compositionally biased region" description="Acidic residues" evidence="1">
    <location>
        <begin position="16"/>
        <end position="28"/>
    </location>
</feature>
<dbReference type="Pfam" id="PF04004">
    <property type="entry name" value="Leo1"/>
    <property type="match status" value="1"/>
</dbReference>
<dbReference type="EMBL" id="KN880488">
    <property type="protein sequence ID" value="KIY69195.1"/>
    <property type="molecule type" value="Genomic_DNA"/>
</dbReference>
<dbReference type="STRING" id="1314674.A0A0D7BG88"/>
<feature type="compositionally biased region" description="Acidic residues" evidence="1">
    <location>
        <begin position="381"/>
        <end position="397"/>
    </location>
</feature>
<feature type="compositionally biased region" description="Acidic residues" evidence="1">
    <location>
        <begin position="333"/>
        <end position="347"/>
    </location>
</feature>
<organism evidence="2 3">
    <name type="scientific">Cylindrobasidium torrendii FP15055 ss-10</name>
    <dbReference type="NCBI Taxonomy" id="1314674"/>
    <lineage>
        <taxon>Eukaryota</taxon>
        <taxon>Fungi</taxon>
        <taxon>Dikarya</taxon>
        <taxon>Basidiomycota</taxon>
        <taxon>Agaricomycotina</taxon>
        <taxon>Agaricomycetes</taxon>
        <taxon>Agaricomycetidae</taxon>
        <taxon>Agaricales</taxon>
        <taxon>Marasmiineae</taxon>
        <taxon>Physalacriaceae</taxon>
        <taxon>Cylindrobasidium</taxon>
    </lineage>
</organism>
<dbReference type="GO" id="GO:1990269">
    <property type="term" value="F:RNA polymerase II C-terminal domain phosphoserine binding"/>
    <property type="evidence" value="ECO:0007669"/>
    <property type="project" value="TreeGrafter"/>
</dbReference>
<feature type="compositionally biased region" description="Basic residues" evidence="1">
    <location>
        <begin position="309"/>
        <end position="321"/>
    </location>
</feature>
<dbReference type="OrthoDB" id="20844at2759"/>
<feature type="compositionally biased region" description="Basic and acidic residues" evidence="1">
    <location>
        <begin position="322"/>
        <end position="332"/>
    </location>
</feature>
<dbReference type="PANTHER" id="PTHR23146">
    <property type="entry name" value="LEO1 PROTEIN"/>
    <property type="match status" value="1"/>
</dbReference>
<dbReference type="PANTHER" id="PTHR23146:SF0">
    <property type="entry name" value="RNA POLYMERASE-ASSOCIATED PROTEIN LEO1"/>
    <property type="match status" value="1"/>
</dbReference>
<feature type="compositionally biased region" description="Basic and acidic residues" evidence="1">
    <location>
        <begin position="1"/>
        <end position="15"/>
    </location>
</feature>
<name>A0A0D7BG88_9AGAR</name>
<evidence type="ECO:0000313" key="2">
    <source>
        <dbReference type="EMBL" id="KIY69195.1"/>
    </source>
</evidence>
<dbReference type="GO" id="GO:0032968">
    <property type="term" value="P:positive regulation of transcription elongation by RNA polymerase II"/>
    <property type="evidence" value="ECO:0007669"/>
    <property type="project" value="TreeGrafter"/>
</dbReference>
<reference evidence="2 3" key="1">
    <citation type="journal article" date="2015" name="Fungal Genet. Biol.">
        <title>Evolution of novel wood decay mechanisms in Agaricales revealed by the genome sequences of Fistulina hepatica and Cylindrobasidium torrendii.</title>
        <authorList>
            <person name="Floudas D."/>
            <person name="Held B.W."/>
            <person name="Riley R."/>
            <person name="Nagy L.G."/>
            <person name="Koehler G."/>
            <person name="Ransdell A.S."/>
            <person name="Younus H."/>
            <person name="Chow J."/>
            <person name="Chiniquy J."/>
            <person name="Lipzen A."/>
            <person name="Tritt A."/>
            <person name="Sun H."/>
            <person name="Haridas S."/>
            <person name="LaButti K."/>
            <person name="Ohm R.A."/>
            <person name="Kues U."/>
            <person name="Blanchette R.A."/>
            <person name="Grigoriev I.V."/>
            <person name="Minto R.E."/>
            <person name="Hibbett D.S."/>
        </authorList>
    </citation>
    <scope>NUCLEOTIDE SEQUENCE [LARGE SCALE GENOMIC DNA]</scope>
    <source>
        <strain evidence="2 3">FP15055 ss-10</strain>
    </source>
</reference>
<dbReference type="GO" id="GO:0006368">
    <property type="term" value="P:transcription elongation by RNA polymerase II"/>
    <property type="evidence" value="ECO:0007669"/>
    <property type="project" value="InterPro"/>
</dbReference>
<sequence length="419" mass="47533">MSVESAHGDYRMHDDGADDLFGEQEEDDPGHGSDRLPSEERAQRQHLEYNERELSPQEGRQALVETPLEIVNLPQPKSTSGEKWVLRLPKFISLESKPFSPDTYAAAELPADEPAVSLKLRIENTVRWQWVKDQAGRDVRQSNSRIVRWSDGSLSLRLGKEYFDINQTVDNAAGIRREALGDTKKQHVQRAEGLTYLVVGHPQSGILQAEARIAGSMTLRPTGMQSDVHRMLVKSVGAKHSKVSRLKLADDPIIAPELEAQEAVRNARRRAPPRPRNPDAPKRRRAQRSERTDDPDDDSAFSSENEAPRKRRASTSAKKKSRKDDDDGHGDYQQDDFVVDDESEDSDFERRRMGKEDDLDRLDALAEKSNKKKSAGGRKDEDEDEEMDIESEEDEDEPKVRRSGGRRKRAAYDDDDEDE</sequence>
<accession>A0A0D7BG88</accession>
<feature type="compositionally biased region" description="Basic and acidic residues" evidence="1">
    <location>
        <begin position="276"/>
        <end position="292"/>
    </location>
</feature>
<proteinExistence type="predicted"/>